<dbReference type="PROSITE" id="PS50865">
    <property type="entry name" value="ZF_MYND_2"/>
    <property type="match status" value="1"/>
</dbReference>
<dbReference type="SUPFAM" id="SSF144232">
    <property type="entry name" value="HIT/MYND zinc finger-like"/>
    <property type="match status" value="1"/>
</dbReference>
<gene>
    <name evidence="7" type="ORF">THAOC_00617</name>
</gene>
<comment type="caution">
    <text evidence="7">The sequence shown here is derived from an EMBL/GenBank/DDBJ whole genome shotgun (WGS) entry which is preliminary data.</text>
</comment>
<protein>
    <recommendedName>
        <fullName evidence="6">MYND-type domain-containing protein</fullName>
    </recommendedName>
</protein>
<evidence type="ECO:0000313" key="8">
    <source>
        <dbReference type="Proteomes" id="UP000266841"/>
    </source>
</evidence>
<evidence type="ECO:0000256" key="2">
    <source>
        <dbReference type="ARBA" id="ARBA00022771"/>
    </source>
</evidence>
<evidence type="ECO:0000256" key="3">
    <source>
        <dbReference type="ARBA" id="ARBA00022833"/>
    </source>
</evidence>
<dbReference type="GO" id="GO:0008270">
    <property type="term" value="F:zinc ion binding"/>
    <property type="evidence" value="ECO:0007669"/>
    <property type="project" value="UniProtKB-KW"/>
</dbReference>
<evidence type="ECO:0000313" key="7">
    <source>
        <dbReference type="EMBL" id="EJK77545.1"/>
    </source>
</evidence>
<feature type="domain" description="MYND-type" evidence="6">
    <location>
        <begin position="507"/>
        <end position="547"/>
    </location>
</feature>
<accession>K0TIT7</accession>
<feature type="region of interest" description="Disordered" evidence="5">
    <location>
        <begin position="1"/>
        <end position="43"/>
    </location>
</feature>
<reference evidence="7 8" key="1">
    <citation type="journal article" date="2012" name="Genome Biol.">
        <title>Genome and low-iron response of an oceanic diatom adapted to chronic iron limitation.</title>
        <authorList>
            <person name="Lommer M."/>
            <person name="Specht M."/>
            <person name="Roy A.S."/>
            <person name="Kraemer L."/>
            <person name="Andreson R."/>
            <person name="Gutowska M.A."/>
            <person name="Wolf J."/>
            <person name="Bergner S.V."/>
            <person name="Schilhabel M.B."/>
            <person name="Klostermeier U.C."/>
            <person name="Beiko R.G."/>
            <person name="Rosenstiel P."/>
            <person name="Hippler M."/>
            <person name="Laroche J."/>
        </authorList>
    </citation>
    <scope>NUCLEOTIDE SEQUENCE [LARGE SCALE GENOMIC DNA]</scope>
    <source>
        <strain evidence="7 8">CCMP1005</strain>
    </source>
</reference>
<organism evidence="7 8">
    <name type="scientific">Thalassiosira oceanica</name>
    <name type="common">Marine diatom</name>
    <dbReference type="NCBI Taxonomy" id="159749"/>
    <lineage>
        <taxon>Eukaryota</taxon>
        <taxon>Sar</taxon>
        <taxon>Stramenopiles</taxon>
        <taxon>Ochrophyta</taxon>
        <taxon>Bacillariophyta</taxon>
        <taxon>Coscinodiscophyceae</taxon>
        <taxon>Thalassiosirophycidae</taxon>
        <taxon>Thalassiosirales</taxon>
        <taxon>Thalassiosiraceae</taxon>
        <taxon>Thalassiosira</taxon>
    </lineage>
</organism>
<proteinExistence type="predicted"/>
<dbReference type="InterPro" id="IPR002893">
    <property type="entry name" value="Znf_MYND"/>
</dbReference>
<evidence type="ECO:0000256" key="1">
    <source>
        <dbReference type="ARBA" id="ARBA00022723"/>
    </source>
</evidence>
<keyword evidence="1" id="KW-0479">Metal-binding</keyword>
<evidence type="ECO:0000259" key="6">
    <source>
        <dbReference type="PROSITE" id="PS50865"/>
    </source>
</evidence>
<dbReference type="OrthoDB" id="5282002at2759"/>
<feature type="compositionally biased region" description="Basic residues" evidence="5">
    <location>
        <begin position="1"/>
        <end position="17"/>
    </location>
</feature>
<keyword evidence="2 4" id="KW-0863">Zinc-finger</keyword>
<dbReference type="Pfam" id="PF01753">
    <property type="entry name" value="zf-MYND"/>
    <property type="match status" value="1"/>
</dbReference>
<dbReference type="EMBL" id="AGNL01000735">
    <property type="protein sequence ID" value="EJK77545.1"/>
    <property type="molecule type" value="Genomic_DNA"/>
</dbReference>
<dbReference type="AlphaFoldDB" id="K0TIT7"/>
<keyword evidence="3" id="KW-0862">Zinc</keyword>
<dbReference type="Proteomes" id="UP000266841">
    <property type="component" value="Unassembled WGS sequence"/>
</dbReference>
<evidence type="ECO:0000256" key="4">
    <source>
        <dbReference type="PROSITE-ProRule" id="PRU00134"/>
    </source>
</evidence>
<feature type="non-terminal residue" evidence="7">
    <location>
        <position position="737"/>
    </location>
</feature>
<sequence>MPSAKKLRGKKKKKAKEQRRDAQRPVQMSPDFLAPGNLDDSGNAVPRAEGRVVLPNIASSQMPTLNERLSFTKNMNDIISVVCKSEPQLIKLPPDGYWAANDADLSELTELGLLGALLFRVHYGFDENCEESFAGLDDASIQESLSKWFNTLISISLSRVQQKSTLIPTLLEMVIPQPFYFGVEEEHDPKTWIALVFCKVADRLITCDSFYKSKMLYQGVVNDVIRVLTSLEQMHNDEGGIMRLEVGVDEYYPHDAIELLVDHEEFLKFTCEEMVRRCQRTTLENGSAIEGKFKDAACYVRWILGYRVECWESHSDFNARMFDIALLPTTGEGSIFIRDIIAILRAKTALFDAQECFDMDHLVRSNCVDEEIIQDLVHLAGESKDRFPTESNLLLLTRRETADITEVLYLLASVFDTSGQGSPENPQLQGMKFTKDALGKAAKVLSQVEQVANKKKARIAIINCQADITRELGSLRELLQESDECNHVLDRLQSVLDEGLGPVARTCSVCSRILGSGAIFRCERCGEVYCSPVCQKVSWRAGHHSICTVKREKVYRTNQGMLVKHARYMLGVWIDQGEGELMKAMEEALVFPGARAAVITGCFRILHEKHDSNEWEQVSAMIIALYENNLVSKSDIGAKMSSLAFSGLISSNDDHLDHFGEFFCPFAVRKLYTLEQLCGDTNIHYIYQKRRVDLIRACMRRMNALIGPEFRSEYLCDAQKRSLLEECLGAPAFNELL</sequence>
<name>K0TIT7_THAOC</name>
<evidence type="ECO:0000256" key="5">
    <source>
        <dbReference type="SAM" id="MobiDB-lite"/>
    </source>
</evidence>
<dbReference type="Gene3D" id="6.10.140.2220">
    <property type="match status" value="1"/>
</dbReference>
<keyword evidence="8" id="KW-1185">Reference proteome</keyword>